<comment type="pathway">
    <text evidence="3">Protein modification; protein ubiquitination.</text>
</comment>
<keyword evidence="5" id="KW-0808">Transferase</keyword>
<dbReference type="InterPro" id="IPR001841">
    <property type="entry name" value="Znf_RING"/>
</dbReference>
<dbReference type="PROSITE" id="PS50089">
    <property type="entry name" value="ZF_RING_2"/>
    <property type="match status" value="1"/>
</dbReference>
<dbReference type="GO" id="GO:0016567">
    <property type="term" value="P:protein ubiquitination"/>
    <property type="evidence" value="ECO:0007669"/>
    <property type="project" value="InterPro"/>
</dbReference>
<evidence type="ECO:0000256" key="11">
    <source>
        <dbReference type="ARBA" id="ARBA00022989"/>
    </source>
</evidence>
<evidence type="ECO:0000256" key="5">
    <source>
        <dbReference type="ARBA" id="ARBA00022679"/>
    </source>
</evidence>
<dbReference type="AlphaFoldDB" id="A0A9D3UAR7"/>
<evidence type="ECO:0000256" key="12">
    <source>
        <dbReference type="ARBA" id="ARBA00023136"/>
    </source>
</evidence>
<dbReference type="SMART" id="SM00184">
    <property type="entry name" value="RING"/>
    <property type="match status" value="1"/>
</dbReference>
<comment type="catalytic activity">
    <reaction evidence="1">
        <text>S-ubiquitinyl-[E2 ubiquitin-conjugating enzyme]-L-cysteine + [acceptor protein]-L-lysine = [E2 ubiquitin-conjugating enzyme]-L-cysteine + N(6)-ubiquitinyl-[acceptor protein]-L-lysine.</text>
        <dbReference type="EC" id="2.3.2.27"/>
    </reaction>
</comment>
<dbReference type="Pfam" id="PF13639">
    <property type="entry name" value="zf-RING_2"/>
    <property type="match status" value="1"/>
</dbReference>
<keyword evidence="11 15" id="KW-1133">Transmembrane helix</keyword>
<evidence type="ECO:0000256" key="8">
    <source>
        <dbReference type="ARBA" id="ARBA00022771"/>
    </source>
</evidence>
<evidence type="ECO:0000256" key="1">
    <source>
        <dbReference type="ARBA" id="ARBA00000900"/>
    </source>
</evidence>
<sequence>MSSSSSTPNTWSPYETYKDCSQGICSMYCPQWCYFIFPPPPPFAIDDDDDDSSTDFSPLIIALIGILASAFILVSYYTIISKYCRQRRQSHTSLDFNENRDEINHDGWQPGSQGLDESLIKAITVCKFKKNEGLIEGTDCSVCLSEFLEDESLRLLPKCNHAFHVPCIDTWLKSHSSCPLCRANITSTNQPATASATVQEGHRNVRVSAIVYQQRNEAISVIQDLESGVREEAVVSLVVNEDFGKTTAGEDDVSDMAVLEIRQDGDPIQPLRRSVSMSSTLFSQGQGMSIADILHISEEDEDELQSSMGIGSSKQFDASEYFCKSNHRNGVFNLVRSPLAMKRSISTGRFMFPRFEKERN</sequence>
<name>A0A9D3UAR7_9ROSI</name>
<evidence type="ECO:0000256" key="14">
    <source>
        <dbReference type="PROSITE-ProRule" id="PRU00175"/>
    </source>
</evidence>
<comment type="subcellular location">
    <subcellularLocation>
        <location evidence="2">Membrane</location>
        <topology evidence="2">Single-pass membrane protein</topology>
    </subcellularLocation>
</comment>
<keyword evidence="9" id="KW-0833">Ubl conjugation pathway</keyword>
<evidence type="ECO:0000259" key="16">
    <source>
        <dbReference type="PROSITE" id="PS50089"/>
    </source>
</evidence>
<evidence type="ECO:0000256" key="2">
    <source>
        <dbReference type="ARBA" id="ARBA00004167"/>
    </source>
</evidence>
<keyword evidence="7" id="KW-0479">Metal-binding</keyword>
<dbReference type="Proteomes" id="UP000828251">
    <property type="component" value="Unassembled WGS sequence"/>
</dbReference>
<keyword evidence="6 15" id="KW-0812">Transmembrane</keyword>
<protein>
    <recommendedName>
        <fullName evidence="4">RING-type E3 ubiquitin transferase</fullName>
        <ecNumber evidence="4">2.3.2.27</ecNumber>
    </recommendedName>
</protein>
<dbReference type="OrthoDB" id="9984778at2759"/>
<dbReference type="InterPro" id="IPR013083">
    <property type="entry name" value="Znf_RING/FYVE/PHD"/>
</dbReference>
<dbReference type="FunFam" id="3.30.40.10:FF:000233">
    <property type="entry name" value="RING-H2 finger protein ATL54"/>
    <property type="match status" value="1"/>
</dbReference>
<keyword evidence="12 15" id="KW-0472">Membrane</keyword>
<dbReference type="CDD" id="cd16461">
    <property type="entry name" value="RING-H2_EL5-like"/>
    <property type="match status" value="1"/>
</dbReference>
<proteinExistence type="inferred from homology"/>
<evidence type="ECO:0000256" key="15">
    <source>
        <dbReference type="SAM" id="Phobius"/>
    </source>
</evidence>
<dbReference type="GO" id="GO:0061630">
    <property type="term" value="F:ubiquitin protein ligase activity"/>
    <property type="evidence" value="ECO:0007669"/>
    <property type="project" value="UniProtKB-EC"/>
</dbReference>
<evidence type="ECO:0000256" key="9">
    <source>
        <dbReference type="ARBA" id="ARBA00022786"/>
    </source>
</evidence>
<dbReference type="SMART" id="SM01197">
    <property type="entry name" value="FANCL_C"/>
    <property type="match status" value="1"/>
</dbReference>
<dbReference type="SUPFAM" id="SSF57850">
    <property type="entry name" value="RING/U-box"/>
    <property type="match status" value="1"/>
</dbReference>
<comment type="caution">
    <text evidence="17">The sequence shown here is derived from an EMBL/GenBank/DDBJ whole genome shotgun (WGS) entry which is preliminary data.</text>
</comment>
<feature type="domain" description="RING-type" evidence="16">
    <location>
        <begin position="140"/>
        <end position="182"/>
    </location>
</feature>
<evidence type="ECO:0000256" key="13">
    <source>
        <dbReference type="ARBA" id="ARBA00024209"/>
    </source>
</evidence>
<evidence type="ECO:0000313" key="17">
    <source>
        <dbReference type="EMBL" id="KAH1032896.1"/>
    </source>
</evidence>
<dbReference type="InterPro" id="IPR044600">
    <property type="entry name" value="ATL1/ATL16-like"/>
</dbReference>
<dbReference type="GO" id="GO:0008270">
    <property type="term" value="F:zinc ion binding"/>
    <property type="evidence" value="ECO:0007669"/>
    <property type="project" value="UniProtKB-KW"/>
</dbReference>
<keyword evidence="10" id="KW-0862">Zinc</keyword>
<reference evidence="17 18" key="1">
    <citation type="journal article" date="2021" name="Plant Biotechnol. J.">
        <title>Multi-omics assisted identification of the key and species-specific regulatory components of drought-tolerant mechanisms in Gossypium stocksii.</title>
        <authorList>
            <person name="Yu D."/>
            <person name="Ke L."/>
            <person name="Zhang D."/>
            <person name="Wu Y."/>
            <person name="Sun Y."/>
            <person name="Mei J."/>
            <person name="Sun J."/>
            <person name="Sun Y."/>
        </authorList>
    </citation>
    <scope>NUCLEOTIDE SEQUENCE [LARGE SCALE GENOMIC DNA]</scope>
    <source>
        <strain evidence="18">cv. E1</strain>
        <tissue evidence="17">Leaf</tissue>
    </source>
</reference>
<accession>A0A9D3UAR7</accession>
<dbReference type="GO" id="GO:0016020">
    <property type="term" value="C:membrane"/>
    <property type="evidence" value="ECO:0007669"/>
    <property type="project" value="UniProtKB-SubCell"/>
</dbReference>
<dbReference type="Gene3D" id="3.30.40.10">
    <property type="entry name" value="Zinc/RING finger domain, C3HC4 (zinc finger)"/>
    <property type="match status" value="1"/>
</dbReference>
<dbReference type="PANTHER" id="PTHR46913:SF22">
    <property type="entry name" value="RING-TYPE E3 UBIQUITIN TRANSFERASE"/>
    <property type="match status" value="1"/>
</dbReference>
<evidence type="ECO:0000256" key="6">
    <source>
        <dbReference type="ARBA" id="ARBA00022692"/>
    </source>
</evidence>
<evidence type="ECO:0000256" key="3">
    <source>
        <dbReference type="ARBA" id="ARBA00004906"/>
    </source>
</evidence>
<evidence type="ECO:0000313" key="18">
    <source>
        <dbReference type="Proteomes" id="UP000828251"/>
    </source>
</evidence>
<comment type="similarity">
    <text evidence="13">Belongs to the RING-type zinc finger family. ATL subfamily.</text>
</comment>
<evidence type="ECO:0000256" key="4">
    <source>
        <dbReference type="ARBA" id="ARBA00012483"/>
    </source>
</evidence>
<dbReference type="PANTHER" id="PTHR46913">
    <property type="entry name" value="RING-H2 FINGER PROTEIN ATL16"/>
    <property type="match status" value="1"/>
</dbReference>
<dbReference type="EMBL" id="JAIQCV010000013">
    <property type="protein sequence ID" value="KAH1032896.1"/>
    <property type="molecule type" value="Genomic_DNA"/>
</dbReference>
<gene>
    <name evidence="17" type="ORF">J1N35_045070</name>
</gene>
<keyword evidence="18" id="KW-1185">Reference proteome</keyword>
<dbReference type="EC" id="2.3.2.27" evidence="4"/>
<evidence type="ECO:0000256" key="7">
    <source>
        <dbReference type="ARBA" id="ARBA00022723"/>
    </source>
</evidence>
<organism evidence="17 18">
    <name type="scientific">Gossypium stocksii</name>
    <dbReference type="NCBI Taxonomy" id="47602"/>
    <lineage>
        <taxon>Eukaryota</taxon>
        <taxon>Viridiplantae</taxon>
        <taxon>Streptophyta</taxon>
        <taxon>Embryophyta</taxon>
        <taxon>Tracheophyta</taxon>
        <taxon>Spermatophyta</taxon>
        <taxon>Magnoliopsida</taxon>
        <taxon>eudicotyledons</taxon>
        <taxon>Gunneridae</taxon>
        <taxon>Pentapetalae</taxon>
        <taxon>rosids</taxon>
        <taxon>malvids</taxon>
        <taxon>Malvales</taxon>
        <taxon>Malvaceae</taxon>
        <taxon>Malvoideae</taxon>
        <taxon>Gossypium</taxon>
    </lineage>
</organism>
<feature type="transmembrane region" description="Helical" evidence="15">
    <location>
        <begin position="59"/>
        <end position="79"/>
    </location>
</feature>
<keyword evidence="8 14" id="KW-0863">Zinc-finger</keyword>
<evidence type="ECO:0000256" key="10">
    <source>
        <dbReference type="ARBA" id="ARBA00022833"/>
    </source>
</evidence>